<proteinExistence type="predicted"/>
<keyword evidence="2" id="KW-1185">Reference proteome</keyword>
<dbReference type="EMBL" id="FNKY01000001">
    <property type="protein sequence ID" value="SDQ61388.1"/>
    <property type="molecule type" value="Genomic_DNA"/>
</dbReference>
<gene>
    <name evidence="1" type="ORF">SAMN05216402_1552</name>
</gene>
<reference evidence="1 2" key="1">
    <citation type="submission" date="2016-10" db="EMBL/GenBank/DDBJ databases">
        <authorList>
            <person name="Varghese N."/>
            <person name="Submissions S."/>
        </authorList>
    </citation>
    <scope>NUCLEOTIDE SEQUENCE [LARGE SCALE GENOMIC DNA]</scope>
    <source>
        <strain evidence="1 2">Nl1</strain>
    </source>
</reference>
<name>A0ABY0TCB8_9PROT</name>
<comment type="caution">
    <text evidence="1">The sequence shown here is derived from an EMBL/GenBank/DDBJ whole genome shotgun (WGS) entry which is preliminary data.</text>
</comment>
<evidence type="ECO:0000313" key="2">
    <source>
        <dbReference type="Proteomes" id="UP000183471"/>
    </source>
</evidence>
<evidence type="ECO:0000313" key="1">
    <source>
        <dbReference type="EMBL" id="SDQ61388.1"/>
    </source>
</evidence>
<protein>
    <submittedName>
        <fullName evidence="1">Uncharacterized protein</fullName>
    </submittedName>
</protein>
<dbReference type="Proteomes" id="UP000183471">
    <property type="component" value="Unassembled WGS sequence"/>
</dbReference>
<organism evidence="1 2">
    <name type="scientific">Nitrosospira multiformis</name>
    <dbReference type="NCBI Taxonomy" id="1231"/>
    <lineage>
        <taxon>Bacteria</taxon>
        <taxon>Pseudomonadati</taxon>
        <taxon>Pseudomonadota</taxon>
        <taxon>Betaproteobacteria</taxon>
        <taxon>Nitrosomonadales</taxon>
        <taxon>Nitrosomonadaceae</taxon>
        <taxon>Nitrosospira</taxon>
    </lineage>
</organism>
<accession>A0ABY0TCB8</accession>
<sequence length="42" mass="4735">MELIKQDSGDRVFMIFADLSSASGLVACYRNETFMRGIAYVE</sequence>